<dbReference type="GO" id="GO:0004930">
    <property type="term" value="F:G protein-coupled receptor activity"/>
    <property type="evidence" value="ECO:0007669"/>
    <property type="project" value="UniProtKB-KW"/>
</dbReference>
<feature type="transmembrane region" description="Helical" evidence="7">
    <location>
        <begin position="2052"/>
        <end position="2076"/>
    </location>
</feature>
<dbReference type="Gene3D" id="2.30.29.30">
    <property type="entry name" value="Pleckstrin-homology domain (PH domain)/Phosphotyrosine-binding domain (PTB)"/>
    <property type="match status" value="1"/>
</dbReference>
<evidence type="ECO:0000256" key="3">
    <source>
        <dbReference type="ARBA" id="ARBA00022989"/>
    </source>
</evidence>
<dbReference type="InterPro" id="IPR011993">
    <property type="entry name" value="PH-like_dom_sf"/>
</dbReference>
<evidence type="ECO:0000313" key="10">
    <source>
        <dbReference type="EMBL" id="KAF3708331.1"/>
    </source>
</evidence>
<proteinExistence type="inferred from homology"/>
<dbReference type="SMART" id="SM01196">
    <property type="entry name" value="FERM_C"/>
    <property type="match status" value="1"/>
</dbReference>
<evidence type="ECO:0000313" key="11">
    <source>
        <dbReference type="Proteomes" id="UP000503349"/>
    </source>
</evidence>
<comment type="similarity">
    <text evidence="5">Belongs to the G-protein coupled receptor 1 family.</text>
</comment>
<keyword evidence="10" id="KW-0489">Methyltransferase</keyword>
<dbReference type="Gene3D" id="1.20.1070.10">
    <property type="entry name" value="Rhodopsin 7-helix transmembrane proteins"/>
    <property type="match status" value="1"/>
</dbReference>
<dbReference type="InterPro" id="IPR029026">
    <property type="entry name" value="tRNA_m1G_MTases_N"/>
</dbReference>
<evidence type="ECO:0000256" key="5">
    <source>
        <dbReference type="RuleBase" id="RU000688"/>
    </source>
</evidence>
<dbReference type="InterPro" id="IPR017452">
    <property type="entry name" value="GPCR_Rhodpsn_7TM"/>
</dbReference>
<dbReference type="InterPro" id="IPR018980">
    <property type="entry name" value="FERM_PH-like_C"/>
</dbReference>
<dbReference type="InterPro" id="IPR025806">
    <property type="entry name" value="TARBP1"/>
</dbReference>
<dbReference type="SUPFAM" id="SSF47031">
    <property type="entry name" value="Second domain of FERM"/>
    <property type="match status" value="1"/>
</dbReference>
<dbReference type="PROSITE" id="PS00237">
    <property type="entry name" value="G_PROTEIN_RECEP_F1_1"/>
    <property type="match status" value="1"/>
</dbReference>
<dbReference type="PANTHER" id="PTHR12029:SF11">
    <property type="entry name" value="METHYLTRANSFERASE TARBP1-RELATED"/>
    <property type="match status" value="1"/>
</dbReference>
<feature type="transmembrane region" description="Helical" evidence="7">
    <location>
        <begin position="1954"/>
        <end position="1975"/>
    </location>
</feature>
<keyword evidence="5" id="KW-0297">G-protein coupled receptor</keyword>
<dbReference type="PRINTS" id="PR00237">
    <property type="entry name" value="GPCRRHODOPSN"/>
</dbReference>
<name>A0A6G1R064_CHAAH</name>
<dbReference type="CDD" id="cd18091">
    <property type="entry name" value="SpoU-like_TRM3-like"/>
    <property type="match status" value="1"/>
</dbReference>
<feature type="transmembrane region" description="Helical" evidence="7">
    <location>
        <begin position="2233"/>
        <end position="2254"/>
    </location>
</feature>
<feature type="transmembrane region" description="Helical" evidence="7">
    <location>
        <begin position="2096"/>
        <end position="2119"/>
    </location>
</feature>
<dbReference type="InterPro" id="IPR016024">
    <property type="entry name" value="ARM-type_fold"/>
</dbReference>
<dbReference type="InterPro" id="IPR044748">
    <property type="entry name" value="Trm3/TARBP1_C"/>
</dbReference>
<dbReference type="PROSITE" id="PS50262">
    <property type="entry name" value="G_PROTEIN_RECEP_F1_2"/>
    <property type="match status" value="1"/>
</dbReference>
<dbReference type="SUPFAM" id="SSF81321">
    <property type="entry name" value="Family A G protein-coupled receptor-like"/>
    <property type="match status" value="1"/>
</dbReference>
<organism evidence="10 11">
    <name type="scientific">Channa argus</name>
    <name type="common">Northern snakehead</name>
    <name type="synonym">Ophicephalus argus</name>
    <dbReference type="NCBI Taxonomy" id="215402"/>
    <lineage>
        <taxon>Eukaryota</taxon>
        <taxon>Metazoa</taxon>
        <taxon>Chordata</taxon>
        <taxon>Craniata</taxon>
        <taxon>Vertebrata</taxon>
        <taxon>Euteleostomi</taxon>
        <taxon>Actinopterygii</taxon>
        <taxon>Neopterygii</taxon>
        <taxon>Teleostei</taxon>
        <taxon>Neoteleostei</taxon>
        <taxon>Acanthomorphata</taxon>
        <taxon>Anabantaria</taxon>
        <taxon>Anabantiformes</taxon>
        <taxon>Channoidei</taxon>
        <taxon>Channidae</taxon>
        <taxon>Channa</taxon>
    </lineage>
</organism>
<dbReference type="InterPro" id="IPR000276">
    <property type="entry name" value="GPCR_Rhodpsn"/>
</dbReference>
<dbReference type="InterPro" id="IPR056921">
    <property type="entry name" value="TARBP1_dom"/>
</dbReference>
<dbReference type="InterPro" id="IPR035963">
    <property type="entry name" value="FERM_2"/>
</dbReference>
<dbReference type="PROSITE" id="PS51624">
    <property type="entry name" value="SAM_MT_TRMH_2"/>
    <property type="match status" value="1"/>
</dbReference>
<dbReference type="EMBL" id="CM015712">
    <property type="protein sequence ID" value="KAF3708331.1"/>
    <property type="molecule type" value="Genomic_DNA"/>
</dbReference>
<feature type="region of interest" description="Disordered" evidence="6">
    <location>
        <begin position="2325"/>
        <end position="2356"/>
    </location>
</feature>
<accession>A0A6G1R064</accession>
<dbReference type="SUPFAM" id="SSF48371">
    <property type="entry name" value="ARM repeat"/>
    <property type="match status" value="1"/>
</dbReference>
<dbReference type="Gene3D" id="1.20.80.10">
    <property type="match status" value="1"/>
</dbReference>
<dbReference type="InterPro" id="IPR000299">
    <property type="entry name" value="FERM_domain"/>
</dbReference>
<evidence type="ECO:0000256" key="1">
    <source>
        <dbReference type="ARBA" id="ARBA00004370"/>
    </source>
</evidence>
<feature type="domain" description="G-protein coupled receptors family 1 profile" evidence="9">
    <location>
        <begin position="1952"/>
        <end position="2290"/>
    </location>
</feature>
<keyword evidence="5" id="KW-0675">Receptor</keyword>
<feature type="compositionally biased region" description="Polar residues" evidence="6">
    <location>
        <begin position="276"/>
        <end position="291"/>
    </location>
</feature>
<dbReference type="CDD" id="cd14473">
    <property type="entry name" value="FERM_B-lobe"/>
    <property type="match status" value="1"/>
</dbReference>
<keyword evidence="4 7" id="KW-0472">Membrane</keyword>
<feature type="region of interest" description="Disordered" evidence="6">
    <location>
        <begin position="252"/>
        <end position="296"/>
    </location>
</feature>
<dbReference type="SUPFAM" id="SSF75217">
    <property type="entry name" value="alpha/beta knot"/>
    <property type="match status" value="1"/>
</dbReference>
<feature type="region of interest" description="Disordered" evidence="6">
    <location>
        <begin position="2134"/>
        <end position="2160"/>
    </location>
</feature>
<dbReference type="SUPFAM" id="SSF50729">
    <property type="entry name" value="PH domain-like"/>
    <property type="match status" value="1"/>
</dbReference>
<dbReference type="InterPro" id="IPR029028">
    <property type="entry name" value="Alpha/beta_knot_MTases"/>
</dbReference>
<evidence type="ECO:0000256" key="2">
    <source>
        <dbReference type="ARBA" id="ARBA00022692"/>
    </source>
</evidence>
<keyword evidence="10" id="KW-0808">Transferase</keyword>
<evidence type="ECO:0000256" key="6">
    <source>
        <dbReference type="SAM" id="MobiDB-lite"/>
    </source>
</evidence>
<reference evidence="11" key="2">
    <citation type="submission" date="2019-02" db="EMBL/GenBank/DDBJ databases">
        <title>Opniocepnalus argus Var Kimnra genome.</title>
        <authorList>
            <person name="Zhou C."/>
            <person name="Xiao S."/>
        </authorList>
    </citation>
    <scope>NUCLEOTIDE SEQUENCE [LARGE SCALE GENOMIC DNA]</scope>
</reference>
<dbReference type="Pfam" id="PF25050">
    <property type="entry name" value="TARBP1"/>
    <property type="match status" value="1"/>
</dbReference>
<dbReference type="GO" id="GO:0030488">
    <property type="term" value="P:tRNA methylation"/>
    <property type="evidence" value="ECO:0007669"/>
    <property type="project" value="InterPro"/>
</dbReference>
<reference evidence="10 11" key="1">
    <citation type="submission" date="2019-02" db="EMBL/GenBank/DDBJ databases">
        <title>Opniocepnalus argus genome.</title>
        <authorList>
            <person name="Zhou C."/>
            <person name="Xiao S."/>
        </authorList>
    </citation>
    <scope>NUCLEOTIDE SEQUENCE [LARGE SCALE GENOMIC DNA]</scope>
    <source>
        <strain evidence="10">OARG1902GOOAL</strain>
        <tissue evidence="10">Muscle</tissue>
    </source>
</reference>
<feature type="transmembrane region" description="Helical" evidence="7">
    <location>
        <begin position="2007"/>
        <end position="2031"/>
    </location>
</feature>
<dbReference type="InterPro" id="IPR019748">
    <property type="entry name" value="FERM_central"/>
</dbReference>
<dbReference type="InterPro" id="IPR045330">
    <property type="entry name" value="TRM3/TARBP1"/>
</dbReference>
<dbReference type="Proteomes" id="UP000503349">
    <property type="component" value="Chromosome 1"/>
</dbReference>
<protein>
    <submittedName>
        <fullName evidence="10">Putative methyltransferase TARBP1</fullName>
    </submittedName>
</protein>
<evidence type="ECO:0000259" key="9">
    <source>
        <dbReference type="PROSITE" id="PS50262"/>
    </source>
</evidence>
<dbReference type="GO" id="GO:0003723">
    <property type="term" value="F:RNA binding"/>
    <property type="evidence" value="ECO:0007669"/>
    <property type="project" value="InterPro"/>
</dbReference>
<sequence>MEEKLIRYFPKEWKLDSGKGSHKRPFPLVLFLKVQYYIENGRLICERKSRHLYYSDLRERVLRSECRQQEEVYFQLAGYALQADLGDHSLPRDDMQINPYFEPKDYFPPWIVAKRGVKYLLCHGPKVHQELWGMSSRDAILLFIKESCRLEDDKKEERGTALLGLTLRGMQVYQEVNNIRQLLYDFPWSNVGRLTFLGKKFEIQPDGLPSARKLVYYTGSSFRSRHLLLHLSSSHRLYLSLQPALKHLRQLEDSEEKKRYRESYISDDLDLDPPGSESSPGLSRHSTSSSGIEADARQHSISTEMASMEEEGQRHAAKYFSSAASHGSSCTSGFDAGSKAQIEDEGWQEEEIRTTVGSPKEFLVDDPDEMFQLADLLEGVSVDCVEQSSETHSPGCLARAISSVLARLRDYVYGSLHLVLKKRVTHGTRKKSRSPDYDSLFDCLSWPSESWPRTERVEALTAFLEELGPRLANSANSPFTPARRRSIQDNIKSVVFTQCLPLLSRISAEPDEGVRCRESTAAVCRLVSVCVPLCDEPVAGRVALSVLPSLHSEDEAPGSGRLSVEVASEVVAALIPSLSADEKLTLTTLTSVLSCIKTLPDPLVSKITARVLLTLLNCCSGERLESILRLVLNDVCSWHCTDRTPVVTERALLCFTALSDHLLKPHSLSASSSTPSRESDPRLFLQFWRMIQDGLIHRDNVSRKRALYLLKRCVALSEEEGLDYPLSPSSEDETLFKWAANKSTLLREFWEDYALVMETLEENQIHVVRPVLNRIDTLIQTTVNDTEGQGVFHPSWLLCVYQRMFHSENKSLMKEGVCHLLELQVLQQPAFALALSQFIVGPFMDVLSETSLFQRSAGQSVGDCPELGAKLQAFMATFFCSLPSEHRGCVLLQLIQQLGSKHWCAVPLLFISQALSKLPASPLLEIEGLIALREVLRCTMITHQVLLRGAAQCFLLNSALCLTEVLCAWLSDNEGNFKPRIVNDSAAAAPKKETVRAYVRDEIYTYLQVPASTGQNERLPDSREADKWARAVLLSVDMEKNRLGSDIGNTLESLVSPLLDTLNRVSTNIYLPLLKSDKSLQLMLRLVQLGRITGDSLMVAMEKVIYKVADPIQEFILRRLCGELQELFDIERAEMYLSVLKQLVVLYNSTPQYHNKLQQNDFPKLIKHSLKVLQEPSQQAPSVANQVVRAVAMASLATVCGLMDEEVSDMRPETISVLKALNDYFYSSLSSSTQNQSSLGNLNKHLLKPQTVEYSSDLGSQGPLLQDWGRIAANFMRDQWICLSFLIKALGIVEVSRGPETLKAAVSCSVEALALLPSDLVLPVLTFMETALPQLLLDEEALCVEAVTLSWELVQGLSTNAHDFWLSLKGFISMAFHRKLLELTHNGQALTLMVTLKKITTELIDLSQTKSGVFGALVQHCCQTWLPTHRSSSTMVDPVFYSVFSHINILTEACVYGPVFRRDQRLIQDVQTYVEQLGEECAANVIVTSGNRDDQLPRTCVLAFLSHLDSSDLHHEKLIEELVMALLKKDNNISKSKVRYYSNSLQHRVKNRVWQTLLLLLPKLKADFVSTFLNHVFEAGFCSNQASVKYLIEWMMILILFHYPQHMDSFWDCFSKDHEKTKTSICTFLSVLVHFSVIIPNIKDKAGQLRKALDIVLQWCFNHNFSVRLYALLALKKVWSLAEKWTTADVGLGGLSTVVKACLNQAEAMQSTGNANKNWIRIQEHFFFSEFHPIRDYSVETIFYTFPSLSELADDEWIPPWKFQKLTCFSESPSFPLRNPAPDLSQLQPGDWIQQDKSEQDKEERWAEVQKKITPWRLGIQDQEPELQLVPPQRAARLGKLHGALLVVASLIDKPTNLGGLCRTCEIFGASALVLDSLRHVTDKHFQSLSVSSELWLPLLEVKPVELTDFLQSKKTEGYCIVGVEQTANSHSLQDYKFPEKTLLLLGNEREGNILVIVIVAATKTFHSVTSVLIMNLAISDLLVGVGVMPFVALSIMNHGWVNCTDLCLYVGYTSSVYCTASVLTLAAIALDRYHSIMDCLRYSSRCTLVRISAVVLWIWLQALATSCPPLLGWSSVSYVTPMYSCAVNWASSPSYTAFMAAFTYLIPAVVILFCYINIVKVARSHARKIHTLEDSVQRSRNPGSTFPPGDSSHQHCENPHSPSRLIYHVSGQFVSEVSKEEGNYISSVFPDSTTEQRNSTSKRFLSFLAQSASQPPLQNSQQHHNHHGVVRLFLVISAFFLCWTPYIGVALVQATETAILGQSSLIPPSAVTFSYWLVLLNSDINPLLYALLSKRFQGALQGLRQKIGAYLESMIGRGVEVRAEGDYGRSSDPCTSTTTHAGRPSSSESSTGDNSKYSSSIFTVSTDFQLHSEEHVCKVCHPENSSSSSVWKDTGGDRRVECLQVPSRPQERSRLPFSALTKDPQATFFYGQITVTVEHDVC</sequence>
<dbReference type="Pfam" id="PF09380">
    <property type="entry name" value="FERM_C"/>
    <property type="match status" value="1"/>
</dbReference>
<dbReference type="PROSITE" id="PS50057">
    <property type="entry name" value="FERM_3"/>
    <property type="match status" value="1"/>
</dbReference>
<keyword evidence="3 7" id="KW-1133">Transmembrane helix</keyword>
<dbReference type="SMART" id="SM01381">
    <property type="entry name" value="7TM_GPCR_Srsx"/>
    <property type="match status" value="1"/>
</dbReference>
<evidence type="ECO:0000256" key="4">
    <source>
        <dbReference type="ARBA" id="ARBA00023136"/>
    </source>
</evidence>
<keyword evidence="5" id="KW-0807">Transducer</keyword>
<feature type="domain" description="FERM" evidence="8">
    <location>
        <begin position="1"/>
        <end position="242"/>
    </location>
</feature>
<evidence type="ECO:0000259" key="8">
    <source>
        <dbReference type="PROSITE" id="PS50057"/>
    </source>
</evidence>
<dbReference type="Pfam" id="PF00001">
    <property type="entry name" value="7tm_1"/>
    <property type="match status" value="1"/>
</dbReference>
<dbReference type="PANTHER" id="PTHR12029">
    <property type="entry name" value="RNA METHYLTRANSFERASE"/>
    <property type="match status" value="1"/>
</dbReference>
<evidence type="ECO:0000256" key="7">
    <source>
        <dbReference type="SAM" id="Phobius"/>
    </source>
</evidence>
<dbReference type="GO" id="GO:0016423">
    <property type="term" value="F:tRNA (guanine) methyltransferase activity"/>
    <property type="evidence" value="ECO:0007669"/>
    <property type="project" value="InterPro"/>
</dbReference>
<dbReference type="CDD" id="cd00637">
    <property type="entry name" value="7tm_classA_rhodopsin-like"/>
    <property type="match status" value="1"/>
</dbReference>
<dbReference type="Pfam" id="PF00373">
    <property type="entry name" value="FERM_M"/>
    <property type="match status" value="1"/>
</dbReference>
<keyword evidence="2 5" id="KW-0812">Transmembrane</keyword>
<dbReference type="GO" id="GO:0016020">
    <property type="term" value="C:membrane"/>
    <property type="evidence" value="ECO:0007669"/>
    <property type="project" value="UniProtKB-SubCell"/>
</dbReference>
<gene>
    <name evidence="10" type="ORF">EXN66_Car001505</name>
</gene>
<feature type="compositionally biased region" description="Polar residues" evidence="6">
    <location>
        <begin position="2333"/>
        <end position="2356"/>
    </location>
</feature>
<dbReference type="InterPro" id="IPR014352">
    <property type="entry name" value="FERM/acyl-CoA-bd_prot_sf"/>
</dbReference>
<feature type="compositionally biased region" description="Basic and acidic residues" evidence="6">
    <location>
        <begin position="252"/>
        <end position="264"/>
    </location>
</feature>
<dbReference type="FunFam" id="1.20.1070.10:FF:000497">
    <property type="entry name" value="Predicted protein"/>
    <property type="match status" value="1"/>
</dbReference>
<comment type="subcellular location">
    <subcellularLocation>
        <location evidence="1">Membrane</location>
    </subcellularLocation>
</comment>
<dbReference type="Gene3D" id="3.40.1280.10">
    <property type="match status" value="1"/>
</dbReference>
<feature type="transmembrane region" description="Helical" evidence="7">
    <location>
        <begin position="1982"/>
        <end position="2001"/>
    </location>
</feature>
<keyword evidence="11" id="KW-1185">Reference proteome</keyword>